<dbReference type="InterPro" id="IPR001343">
    <property type="entry name" value="Hemolysn_Ca-bd"/>
</dbReference>
<dbReference type="InterPro" id="IPR006626">
    <property type="entry name" value="PbH1"/>
</dbReference>
<dbReference type="PANTHER" id="PTHR38340:SF1">
    <property type="entry name" value="S-LAYER PROTEIN"/>
    <property type="match status" value="1"/>
</dbReference>
<name>A0A518CRU1_9PLAN</name>
<dbReference type="PRINTS" id="PR00313">
    <property type="entry name" value="CABNDNGRPT"/>
</dbReference>
<dbReference type="KEGG" id="plon:Pla110_36870"/>
<dbReference type="EMBL" id="CP036281">
    <property type="protein sequence ID" value="QDU81935.1"/>
    <property type="molecule type" value="Genomic_DNA"/>
</dbReference>
<evidence type="ECO:0000256" key="2">
    <source>
        <dbReference type="ARBA" id="ARBA00004613"/>
    </source>
</evidence>
<evidence type="ECO:0000313" key="6">
    <source>
        <dbReference type="EMBL" id="QDU81935.1"/>
    </source>
</evidence>
<organism evidence="6 7">
    <name type="scientific">Polystyrenella longa</name>
    <dbReference type="NCBI Taxonomy" id="2528007"/>
    <lineage>
        <taxon>Bacteria</taxon>
        <taxon>Pseudomonadati</taxon>
        <taxon>Planctomycetota</taxon>
        <taxon>Planctomycetia</taxon>
        <taxon>Planctomycetales</taxon>
        <taxon>Planctomycetaceae</taxon>
        <taxon>Polystyrenella</taxon>
    </lineage>
</organism>
<keyword evidence="3" id="KW-0964">Secreted</keyword>
<dbReference type="InterPro" id="IPR012334">
    <property type="entry name" value="Pectin_lyas_fold"/>
</dbReference>
<dbReference type="Pfam" id="PF00353">
    <property type="entry name" value="HemolysinCabind"/>
    <property type="match status" value="2"/>
</dbReference>
<keyword evidence="7" id="KW-1185">Reference proteome</keyword>
<gene>
    <name evidence="6" type="primary">apxIA</name>
    <name evidence="6" type="ORF">Pla110_36870</name>
</gene>
<comment type="function">
    <text evidence="1">Converts beta-D-mannuronic acid (M) to alpha-L-guluronic acid (G), producing a polymer with gel-forming capacity, required for the formation of the cyst coat.</text>
</comment>
<evidence type="ECO:0000313" key="7">
    <source>
        <dbReference type="Proteomes" id="UP000317178"/>
    </source>
</evidence>
<dbReference type="Gene3D" id="2.150.10.10">
    <property type="entry name" value="Serralysin-like metalloprotease, C-terminal"/>
    <property type="match status" value="2"/>
</dbReference>
<dbReference type="SUPFAM" id="SSF51126">
    <property type="entry name" value="Pectin lyase-like"/>
    <property type="match status" value="2"/>
</dbReference>
<dbReference type="OrthoDB" id="268219at2"/>
<dbReference type="GO" id="GO:0005576">
    <property type="term" value="C:extracellular region"/>
    <property type="evidence" value="ECO:0007669"/>
    <property type="project" value="UniProtKB-SubCell"/>
</dbReference>
<dbReference type="Gene3D" id="2.160.20.10">
    <property type="entry name" value="Single-stranded right-handed beta-helix, Pectin lyase-like"/>
    <property type="match status" value="2"/>
</dbReference>
<dbReference type="Proteomes" id="UP000317178">
    <property type="component" value="Chromosome"/>
</dbReference>
<evidence type="ECO:0000256" key="1">
    <source>
        <dbReference type="ARBA" id="ARBA00002822"/>
    </source>
</evidence>
<evidence type="ECO:0000259" key="5">
    <source>
        <dbReference type="Pfam" id="PF13229"/>
    </source>
</evidence>
<dbReference type="InterPro" id="IPR024535">
    <property type="entry name" value="RHGA/B-epi-like_pectate_lyase"/>
</dbReference>
<dbReference type="InterPro" id="IPR011050">
    <property type="entry name" value="Pectin_lyase_fold/virulence"/>
</dbReference>
<dbReference type="PROSITE" id="PS00330">
    <property type="entry name" value="HEMOLYSIN_CALCIUM"/>
    <property type="match status" value="1"/>
</dbReference>
<accession>A0A518CRU1</accession>
<dbReference type="SUPFAM" id="SSF51120">
    <property type="entry name" value="beta-Roll"/>
    <property type="match status" value="1"/>
</dbReference>
<reference evidence="6 7" key="1">
    <citation type="submission" date="2019-02" db="EMBL/GenBank/DDBJ databases">
        <title>Deep-cultivation of Planctomycetes and their phenomic and genomic characterization uncovers novel biology.</title>
        <authorList>
            <person name="Wiegand S."/>
            <person name="Jogler M."/>
            <person name="Boedeker C."/>
            <person name="Pinto D."/>
            <person name="Vollmers J."/>
            <person name="Rivas-Marin E."/>
            <person name="Kohn T."/>
            <person name="Peeters S.H."/>
            <person name="Heuer A."/>
            <person name="Rast P."/>
            <person name="Oberbeckmann S."/>
            <person name="Bunk B."/>
            <person name="Jeske O."/>
            <person name="Meyerdierks A."/>
            <person name="Storesund J.E."/>
            <person name="Kallscheuer N."/>
            <person name="Luecker S."/>
            <person name="Lage O.M."/>
            <person name="Pohl T."/>
            <person name="Merkel B.J."/>
            <person name="Hornburger P."/>
            <person name="Mueller R.-W."/>
            <person name="Bruemmer F."/>
            <person name="Labrenz M."/>
            <person name="Spormann A.M."/>
            <person name="Op den Camp H."/>
            <person name="Overmann J."/>
            <person name="Amann R."/>
            <person name="Jetten M.S.M."/>
            <person name="Mascher T."/>
            <person name="Medema M.H."/>
            <person name="Devos D.P."/>
            <person name="Kaster A.-K."/>
            <person name="Ovreas L."/>
            <person name="Rohde M."/>
            <person name="Galperin M.Y."/>
            <person name="Jogler C."/>
        </authorList>
    </citation>
    <scope>NUCLEOTIDE SEQUENCE [LARGE SCALE GENOMIC DNA]</scope>
    <source>
        <strain evidence="6 7">Pla110</strain>
    </source>
</reference>
<dbReference type="Pfam" id="PF12708">
    <property type="entry name" value="Pect-lyase_RHGA_epim"/>
    <property type="match status" value="1"/>
</dbReference>
<protein>
    <submittedName>
        <fullName evidence="6">RTX-I toxin determinant A from serotypes 1/9</fullName>
    </submittedName>
</protein>
<dbReference type="SMART" id="SM00710">
    <property type="entry name" value="PbH1"/>
    <property type="match status" value="9"/>
</dbReference>
<dbReference type="GO" id="GO:0005509">
    <property type="term" value="F:calcium ion binding"/>
    <property type="evidence" value="ECO:0007669"/>
    <property type="project" value="InterPro"/>
</dbReference>
<feature type="domain" description="Right handed beta helix" evidence="5">
    <location>
        <begin position="656"/>
        <end position="747"/>
    </location>
</feature>
<evidence type="ECO:0000256" key="3">
    <source>
        <dbReference type="ARBA" id="ARBA00022525"/>
    </source>
</evidence>
<evidence type="ECO:0000259" key="4">
    <source>
        <dbReference type="Pfam" id="PF12708"/>
    </source>
</evidence>
<proteinExistence type="predicted"/>
<dbReference type="Pfam" id="PF13229">
    <property type="entry name" value="Beta_helix"/>
    <property type="match status" value="1"/>
</dbReference>
<dbReference type="AlphaFoldDB" id="A0A518CRU1"/>
<dbReference type="InterPro" id="IPR050557">
    <property type="entry name" value="RTX_toxin/Mannuronan_C5-epim"/>
</dbReference>
<dbReference type="PANTHER" id="PTHR38340">
    <property type="entry name" value="S-LAYER PROTEIN"/>
    <property type="match status" value="1"/>
</dbReference>
<feature type="domain" description="Rhamnogalacturonase A/B/Epimerase-like pectate lyase" evidence="4">
    <location>
        <begin position="349"/>
        <end position="604"/>
    </location>
</feature>
<dbReference type="InterPro" id="IPR039448">
    <property type="entry name" value="Beta_helix"/>
</dbReference>
<dbReference type="InterPro" id="IPR011049">
    <property type="entry name" value="Serralysin-like_metalloprot_C"/>
</dbReference>
<comment type="subcellular location">
    <subcellularLocation>
        <location evidence="2">Secreted</location>
    </subcellularLocation>
</comment>
<dbReference type="InterPro" id="IPR018511">
    <property type="entry name" value="Hemolysin-typ_Ca-bd_CS"/>
</dbReference>
<sequence length="748" mass="80253">MTRLLHLLPQFVHQYFLKTPRKRQRLEPSFAAERLESRCMLTPQLSLSGAGVVVMQGTDQNDVAVISEIGNGRIRASISTGNVEVSRDFNLNGIKSIYFQGENGDDSFRNDTDLPSTAYGGFGDDLLYGGGLADFLYGDQGNDRLLGRGGNDVLHGGSGHDVLRGHNGNDHLIGADGSDQLYGGDGRDILDGNDGSDYLNGENGYDELHGGSGNDRLVDEFDGDWLDVGSGIDKIIKLIPDVINSTPDIQFQNPIATLVEDVDTSNGIVIAEIVIFDDGIGENNLRIVGDDAGLFSINNNHLMLRPGAVLNAQNNGVLDVTVEVDDPALGAGVEDRAMLSVEILRTNSSVQQFGAVGDGVTDDTAALQAAFDAAEGRELFINAGTYLISEPLLIPSNTKIYGAGNNSILQFTWHDQSEGREFHLGNRDRSDETTGDSNIELRDFALYGGFTGDPYGVAYHDVTHGIFFRRVENVLVTGVTIGKTSGFGIANNGLINGTFTNNTIENVGRDGITSFPLVFENDSSYPTYPLQGLVISNNRLSNLGDDAIAVHAGTQYGVNFNYAPHDITIENNTIIGRVTEHQDAQGRGIVLTGVRDATISGNNIRNTVSTGILIQASYNWGVDSSVEAIRSRDVLVTNNTLLGIGSAQGLDRVKIGIQVKGADRVTLISNTVRDTADRGIDVRNATQIKVDSSDVSGSQGKSGIVVSGGNEYDVRNATITDNEVQHWNDKGLFLYNVVNSFVDGNSVN</sequence>